<proteinExistence type="predicted"/>
<gene>
    <name evidence="1" type="ORF">RDB_LOCUS101930</name>
</gene>
<evidence type="ECO:0000313" key="1">
    <source>
        <dbReference type="EMBL" id="CAE7163238.1"/>
    </source>
</evidence>
<organism evidence="1 2">
    <name type="scientific">Rhizoctonia solani</name>
    <dbReference type="NCBI Taxonomy" id="456999"/>
    <lineage>
        <taxon>Eukaryota</taxon>
        <taxon>Fungi</taxon>
        <taxon>Dikarya</taxon>
        <taxon>Basidiomycota</taxon>
        <taxon>Agaricomycotina</taxon>
        <taxon>Agaricomycetes</taxon>
        <taxon>Cantharellales</taxon>
        <taxon>Ceratobasidiaceae</taxon>
        <taxon>Rhizoctonia</taxon>
    </lineage>
</organism>
<protein>
    <submittedName>
        <fullName evidence="1">Uncharacterized protein</fullName>
    </submittedName>
</protein>
<evidence type="ECO:0000313" key="2">
    <source>
        <dbReference type="Proteomes" id="UP000663827"/>
    </source>
</evidence>
<comment type="caution">
    <text evidence="1">The sequence shown here is derived from an EMBL/GenBank/DDBJ whole genome shotgun (WGS) entry which is preliminary data.</text>
</comment>
<reference evidence="1" key="1">
    <citation type="submission" date="2021-01" db="EMBL/GenBank/DDBJ databases">
        <authorList>
            <person name="Kaushik A."/>
        </authorList>
    </citation>
    <scope>NUCLEOTIDE SEQUENCE</scope>
    <source>
        <strain evidence="1">AG5</strain>
    </source>
</reference>
<dbReference type="EMBL" id="CAJNJQ010002163">
    <property type="protein sequence ID" value="CAE7163238.1"/>
    <property type="molecule type" value="Genomic_DNA"/>
</dbReference>
<accession>A0A8H3HZQ1</accession>
<name>A0A8H3HZQ1_9AGAM</name>
<sequence length="131" mass="14723">MGAGSRFKQNYYGPLQQGHLRFTPVTSASRISLHNSLSVSYPRSHLSLQPFMTARNRKAHDENYRQLECIFDLGDAFSTLALLRSRICGNSLACRTPGYMSKEAIETPLGRNDARRLPSAKVSKTWAECDQ</sequence>
<dbReference type="Proteomes" id="UP000663827">
    <property type="component" value="Unassembled WGS sequence"/>
</dbReference>
<dbReference type="AlphaFoldDB" id="A0A8H3HZQ1"/>